<evidence type="ECO:0000313" key="2">
    <source>
        <dbReference type="Proteomes" id="UP001468798"/>
    </source>
</evidence>
<dbReference type="RefSeq" id="WP_342693488.1">
    <property type="nucleotide sequence ID" value="NZ_JBCGDP010000034.1"/>
</dbReference>
<name>A0ABU9NTQ7_9FLAO</name>
<dbReference type="Proteomes" id="UP001468798">
    <property type="component" value="Unassembled WGS sequence"/>
</dbReference>
<protein>
    <submittedName>
        <fullName evidence="1">Uncharacterized protein</fullName>
    </submittedName>
</protein>
<organism evidence="1 2">
    <name type="scientific">Flavobacterium polysaccharolyticum</name>
    <dbReference type="NCBI Taxonomy" id="3133148"/>
    <lineage>
        <taxon>Bacteria</taxon>
        <taxon>Pseudomonadati</taxon>
        <taxon>Bacteroidota</taxon>
        <taxon>Flavobacteriia</taxon>
        <taxon>Flavobacteriales</taxon>
        <taxon>Flavobacteriaceae</taxon>
        <taxon>Flavobacterium</taxon>
    </lineage>
</organism>
<sequence>MGLIIYVIEQNSSELHYAINKNIKELSDFVFYETDDNDDFKYEAFEGKLFIEEVTIYFDGKISFVKMFIKYTQFLNSKPHHDRVLDFENKLLKLFGSNVNFYRIDELLLEDLAIDKGEFWYRDDEAYKVFYEWIVSQEELHWCKLIPSSSKSQ</sequence>
<keyword evidence="2" id="KW-1185">Reference proteome</keyword>
<accession>A0ABU9NTQ7</accession>
<dbReference type="EMBL" id="JBCGDP010000034">
    <property type="protein sequence ID" value="MEM0578682.1"/>
    <property type="molecule type" value="Genomic_DNA"/>
</dbReference>
<evidence type="ECO:0000313" key="1">
    <source>
        <dbReference type="EMBL" id="MEM0578682.1"/>
    </source>
</evidence>
<proteinExistence type="predicted"/>
<comment type="caution">
    <text evidence="1">The sequence shown here is derived from an EMBL/GenBank/DDBJ whole genome shotgun (WGS) entry which is preliminary data.</text>
</comment>
<gene>
    <name evidence="1" type="ORF">WFZ86_19425</name>
</gene>
<reference evidence="1 2" key="1">
    <citation type="submission" date="2024-03" db="EMBL/GenBank/DDBJ databases">
        <title>Two novel species of the genus Flavobacterium exhibiting potentially degradation of complex polysaccharides.</title>
        <authorList>
            <person name="Lian X."/>
        </authorList>
    </citation>
    <scope>NUCLEOTIDE SEQUENCE [LARGE SCALE GENOMIC DNA]</scope>
    <source>
        <strain evidence="1 2">N6</strain>
    </source>
</reference>